<dbReference type="PANTHER" id="PTHR43407:SF1">
    <property type="entry name" value="LENGSIN"/>
    <property type="match status" value="1"/>
</dbReference>
<name>X0VIT1_9ZZZZ</name>
<dbReference type="SUPFAM" id="SSF55931">
    <property type="entry name" value="Glutamine synthetase/guanido kinase"/>
    <property type="match status" value="1"/>
</dbReference>
<reference evidence="3" key="1">
    <citation type="journal article" date="2014" name="Front. Microbiol.">
        <title>High frequency of phylogenetically diverse reductive dehalogenase-homologous genes in deep subseafloor sedimentary metagenomes.</title>
        <authorList>
            <person name="Kawai M."/>
            <person name="Futagami T."/>
            <person name="Toyoda A."/>
            <person name="Takaki Y."/>
            <person name="Nishi S."/>
            <person name="Hori S."/>
            <person name="Arai W."/>
            <person name="Tsubouchi T."/>
            <person name="Morono Y."/>
            <person name="Uchiyama I."/>
            <person name="Ito T."/>
            <person name="Fujiyama A."/>
            <person name="Inagaki F."/>
            <person name="Takami H."/>
        </authorList>
    </citation>
    <scope>NUCLEOTIDE SEQUENCE</scope>
    <source>
        <strain evidence="3">Expedition CK06-06</strain>
    </source>
</reference>
<dbReference type="Pfam" id="PF00120">
    <property type="entry name" value="Gln-synt_C"/>
    <property type="match status" value="1"/>
</dbReference>
<dbReference type="InterPro" id="IPR014746">
    <property type="entry name" value="Gln_synth/guanido_kin_cat_dom"/>
</dbReference>
<dbReference type="InterPro" id="IPR008146">
    <property type="entry name" value="Gln_synth_cat_dom"/>
</dbReference>
<comment type="caution">
    <text evidence="3">The sequence shown here is derived from an EMBL/GenBank/DDBJ whole genome shotgun (WGS) entry which is preliminary data.</text>
</comment>
<evidence type="ECO:0000259" key="2">
    <source>
        <dbReference type="PROSITE" id="PS51987"/>
    </source>
</evidence>
<dbReference type="PROSITE" id="PS51987">
    <property type="entry name" value="GS_CATALYTIC"/>
    <property type="match status" value="1"/>
</dbReference>
<gene>
    <name evidence="3" type="ORF">S01H1_39666</name>
</gene>
<dbReference type="PANTHER" id="PTHR43407">
    <property type="entry name" value="GLUTAMINE SYNTHETASE"/>
    <property type="match status" value="1"/>
</dbReference>
<proteinExistence type="inferred from homology"/>
<accession>X0VIT1</accession>
<feature type="non-terminal residue" evidence="3">
    <location>
        <position position="1"/>
    </location>
</feature>
<dbReference type="GO" id="GO:0006542">
    <property type="term" value="P:glutamine biosynthetic process"/>
    <property type="evidence" value="ECO:0007669"/>
    <property type="project" value="TreeGrafter"/>
</dbReference>
<sequence length="123" mass="14286">YFANPKAKRLEFRCPDPTCNPYLTFSAMLMAVLDGIETKADPGEPLDRDIYEMTAEELKDTPKTPRDLAEAIDALEADHEFLTAGGVFTDDLIEAWISWKREKELYELHLRPHPYEFHLYYDS</sequence>
<organism evidence="3">
    <name type="scientific">marine sediment metagenome</name>
    <dbReference type="NCBI Taxonomy" id="412755"/>
    <lineage>
        <taxon>unclassified sequences</taxon>
        <taxon>metagenomes</taxon>
        <taxon>ecological metagenomes</taxon>
    </lineage>
</organism>
<protein>
    <recommendedName>
        <fullName evidence="2">GS catalytic domain-containing protein</fullName>
    </recommendedName>
</protein>
<comment type="similarity">
    <text evidence="1">Belongs to the glutamine synthetase family.</text>
</comment>
<dbReference type="GO" id="GO:0004356">
    <property type="term" value="F:glutamine synthetase activity"/>
    <property type="evidence" value="ECO:0007669"/>
    <property type="project" value="InterPro"/>
</dbReference>
<dbReference type="AlphaFoldDB" id="X0VIT1"/>
<dbReference type="EMBL" id="BARS01025060">
    <property type="protein sequence ID" value="GAG00446.1"/>
    <property type="molecule type" value="Genomic_DNA"/>
</dbReference>
<evidence type="ECO:0000313" key="3">
    <source>
        <dbReference type="EMBL" id="GAG00446.1"/>
    </source>
</evidence>
<feature type="domain" description="GS catalytic" evidence="2">
    <location>
        <begin position="1"/>
        <end position="123"/>
    </location>
</feature>
<dbReference type="Gene3D" id="3.30.590.10">
    <property type="entry name" value="Glutamine synthetase/guanido kinase, catalytic domain"/>
    <property type="match status" value="1"/>
</dbReference>
<dbReference type="GO" id="GO:0019740">
    <property type="term" value="P:nitrogen utilization"/>
    <property type="evidence" value="ECO:0007669"/>
    <property type="project" value="TreeGrafter"/>
</dbReference>
<evidence type="ECO:0000256" key="1">
    <source>
        <dbReference type="ARBA" id="ARBA00009897"/>
    </source>
</evidence>
<dbReference type="GO" id="GO:0005737">
    <property type="term" value="C:cytoplasm"/>
    <property type="evidence" value="ECO:0007669"/>
    <property type="project" value="TreeGrafter"/>
</dbReference>
<dbReference type="GO" id="GO:0016020">
    <property type="term" value="C:membrane"/>
    <property type="evidence" value="ECO:0007669"/>
    <property type="project" value="TreeGrafter"/>
</dbReference>